<dbReference type="PANTHER" id="PTHR23132:SF0">
    <property type="entry name" value="D-ALANINE-D-ALANINE LIGASE FAMILY"/>
    <property type="match status" value="1"/>
</dbReference>
<dbReference type="GO" id="GO:0008716">
    <property type="term" value="F:D-alanine-D-alanine ligase activity"/>
    <property type="evidence" value="ECO:0007669"/>
    <property type="project" value="InterPro"/>
</dbReference>
<evidence type="ECO:0000313" key="4">
    <source>
        <dbReference type="Proteomes" id="UP000265515"/>
    </source>
</evidence>
<dbReference type="Gene3D" id="3.40.50.20">
    <property type="match status" value="1"/>
</dbReference>
<dbReference type="Gramene" id="GBG87510">
    <property type="protein sequence ID" value="GBG87510"/>
    <property type="gene ID" value="CBR_g45569"/>
</dbReference>
<sequence>MMPSSTAQQFDSHGAFMDHLRRNVDIVFPAIHGNFGEGGGLQHMLEEAGLPFVGTSSGMAARLFDKHRASLELEAAGYATLPSFLIQICSDRTRNDLRNWFLKHCINEASGRVVVKPVSAGSSVGVTVAFGVDEAIRHAEDLLSQGLDERVMVQVYAEGGKEFTAIIIEGGPDQAGKPVVLLPTEVELRNGATNVDALDDRAIFDYRRKYLPTRQAGAHTCAKRREGTAVMVMVMVMAERAGAGDCDSGLWVGGACRGDPRGDEGRRENVPGVCWGSALVLTSRTFVFNFDVIESHERR</sequence>
<dbReference type="AlphaFoldDB" id="A0A388LYV8"/>
<dbReference type="STRING" id="69332.A0A388LYV8"/>
<dbReference type="Pfam" id="PF01820">
    <property type="entry name" value="Dala_Dala_lig_N"/>
    <property type="match status" value="1"/>
</dbReference>
<protein>
    <recommendedName>
        <fullName evidence="5">ATP-grasp domain-containing protein</fullName>
    </recommendedName>
</protein>
<evidence type="ECO:0000313" key="3">
    <source>
        <dbReference type="EMBL" id="GBG87510.1"/>
    </source>
</evidence>
<dbReference type="Gene3D" id="3.30.470.20">
    <property type="entry name" value="ATP-grasp fold, B domain"/>
    <property type="match status" value="1"/>
</dbReference>
<dbReference type="GO" id="GO:0005524">
    <property type="term" value="F:ATP binding"/>
    <property type="evidence" value="ECO:0007669"/>
    <property type="project" value="InterPro"/>
</dbReference>
<dbReference type="Gene3D" id="3.30.1490.20">
    <property type="entry name" value="ATP-grasp fold, A domain"/>
    <property type="match status" value="1"/>
</dbReference>
<reference evidence="3 4" key="1">
    <citation type="journal article" date="2018" name="Cell">
        <title>The Chara Genome: Secondary Complexity and Implications for Plant Terrestrialization.</title>
        <authorList>
            <person name="Nishiyama T."/>
            <person name="Sakayama H."/>
            <person name="Vries J.D."/>
            <person name="Buschmann H."/>
            <person name="Saint-Marcoux D."/>
            <person name="Ullrich K.K."/>
            <person name="Haas F.B."/>
            <person name="Vanderstraeten L."/>
            <person name="Becker D."/>
            <person name="Lang D."/>
            <person name="Vosolsobe S."/>
            <person name="Rombauts S."/>
            <person name="Wilhelmsson P.K.I."/>
            <person name="Janitza P."/>
            <person name="Kern R."/>
            <person name="Heyl A."/>
            <person name="Rumpler F."/>
            <person name="Villalobos L.I.A.C."/>
            <person name="Clay J.M."/>
            <person name="Skokan R."/>
            <person name="Toyoda A."/>
            <person name="Suzuki Y."/>
            <person name="Kagoshima H."/>
            <person name="Schijlen E."/>
            <person name="Tajeshwar N."/>
            <person name="Catarino B."/>
            <person name="Hetherington A.J."/>
            <person name="Saltykova A."/>
            <person name="Bonnot C."/>
            <person name="Breuninger H."/>
            <person name="Symeonidi A."/>
            <person name="Radhakrishnan G.V."/>
            <person name="Van Nieuwerburgh F."/>
            <person name="Deforce D."/>
            <person name="Chang C."/>
            <person name="Karol K.G."/>
            <person name="Hedrich R."/>
            <person name="Ulvskov P."/>
            <person name="Glockner G."/>
            <person name="Delwiche C.F."/>
            <person name="Petrasek J."/>
            <person name="Van de Peer Y."/>
            <person name="Friml J."/>
            <person name="Beilby M."/>
            <person name="Dolan L."/>
            <person name="Kohara Y."/>
            <person name="Sugano S."/>
            <person name="Fujiyama A."/>
            <person name="Delaux P.-M."/>
            <person name="Quint M."/>
            <person name="TheiBen G."/>
            <person name="Hagemann M."/>
            <person name="Harholt J."/>
            <person name="Dunand C."/>
            <person name="Zachgo S."/>
            <person name="Langdale J."/>
            <person name="Maumus F."/>
            <person name="Straeten D.V.D."/>
            <person name="Gould S.B."/>
            <person name="Rensing S.A."/>
        </authorList>
    </citation>
    <scope>NUCLEOTIDE SEQUENCE [LARGE SCALE GENOMIC DNA]</scope>
    <source>
        <strain evidence="3 4">S276</strain>
    </source>
</reference>
<accession>A0A388LYV8</accession>
<gene>
    <name evidence="3" type="ORF">CBR_g45569</name>
</gene>
<evidence type="ECO:0008006" key="5">
    <source>
        <dbReference type="Google" id="ProtNLM"/>
    </source>
</evidence>
<feature type="domain" description="D-alanine--D-alanine ligase C-terminal" evidence="2">
    <location>
        <begin position="99"/>
        <end position="219"/>
    </location>
</feature>
<dbReference type="OrthoDB" id="2013972at2759"/>
<dbReference type="InterPro" id="IPR011095">
    <property type="entry name" value="Dala_Dala_lig_C"/>
</dbReference>
<feature type="domain" description="D-alanine--D-alanine ligase N-terminal" evidence="1">
    <location>
        <begin position="10"/>
        <end position="54"/>
    </location>
</feature>
<evidence type="ECO:0000259" key="2">
    <source>
        <dbReference type="Pfam" id="PF07478"/>
    </source>
</evidence>
<dbReference type="EMBL" id="BFEA01000618">
    <property type="protein sequence ID" value="GBG87510.1"/>
    <property type="molecule type" value="Genomic_DNA"/>
</dbReference>
<dbReference type="InterPro" id="IPR013815">
    <property type="entry name" value="ATP_grasp_subdomain_1"/>
</dbReference>
<organism evidence="3 4">
    <name type="scientific">Chara braunii</name>
    <name type="common">Braun's stonewort</name>
    <dbReference type="NCBI Taxonomy" id="69332"/>
    <lineage>
        <taxon>Eukaryota</taxon>
        <taxon>Viridiplantae</taxon>
        <taxon>Streptophyta</taxon>
        <taxon>Charophyceae</taxon>
        <taxon>Charales</taxon>
        <taxon>Characeae</taxon>
        <taxon>Chara</taxon>
    </lineage>
</organism>
<dbReference type="SUPFAM" id="SSF56059">
    <property type="entry name" value="Glutathione synthetase ATP-binding domain-like"/>
    <property type="match status" value="1"/>
</dbReference>
<dbReference type="PANTHER" id="PTHR23132">
    <property type="entry name" value="D-ALANINE--D-ALANINE LIGASE"/>
    <property type="match status" value="1"/>
</dbReference>
<dbReference type="Pfam" id="PF07478">
    <property type="entry name" value="Dala_Dala_lig_C"/>
    <property type="match status" value="1"/>
</dbReference>
<dbReference type="Proteomes" id="UP000265515">
    <property type="component" value="Unassembled WGS sequence"/>
</dbReference>
<name>A0A388LYV8_CHABU</name>
<dbReference type="InterPro" id="IPR011127">
    <property type="entry name" value="Dala_Dala_lig_N"/>
</dbReference>
<comment type="caution">
    <text evidence="3">The sequence shown here is derived from an EMBL/GenBank/DDBJ whole genome shotgun (WGS) entry which is preliminary data.</text>
</comment>
<keyword evidence="4" id="KW-1185">Reference proteome</keyword>
<evidence type="ECO:0000259" key="1">
    <source>
        <dbReference type="Pfam" id="PF01820"/>
    </source>
</evidence>
<proteinExistence type="predicted"/>